<feature type="transmembrane region" description="Helical" evidence="7">
    <location>
        <begin position="232"/>
        <end position="250"/>
    </location>
</feature>
<evidence type="ECO:0000313" key="9">
    <source>
        <dbReference type="EMBL" id="MFL7902899.1"/>
    </source>
</evidence>
<evidence type="ECO:0000256" key="6">
    <source>
        <dbReference type="ARBA" id="ARBA00023136"/>
    </source>
</evidence>
<feature type="transmembrane region" description="Helical" evidence="7">
    <location>
        <begin position="376"/>
        <end position="392"/>
    </location>
</feature>
<dbReference type="GO" id="GO:0042907">
    <property type="term" value="F:xanthine transmembrane transporter activity"/>
    <property type="evidence" value="ECO:0007669"/>
    <property type="project" value="TreeGrafter"/>
</dbReference>
<dbReference type="InterPro" id="IPR006043">
    <property type="entry name" value="NCS2"/>
</dbReference>
<reference evidence="8 10" key="1">
    <citation type="journal article" date="2014" name="Genome Announc.">
        <title>Complete Genome Sequence of the Model Rhizosphere Strain Azospirillum brasilense Az39, Successfully Applied in Agriculture.</title>
        <authorList>
            <person name="Rivera D."/>
            <person name="Revale S."/>
            <person name="Molina R."/>
            <person name="Gualpa J."/>
            <person name="Puente M."/>
            <person name="Maroniche G."/>
            <person name="Paris G."/>
            <person name="Baker D."/>
            <person name="Clavijo B."/>
            <person name="McLay K."/>
            <person name="Spaepen S."/>
            <person name="Perticari A."/>
            <person name="Vazquez M."/>
            <person name="Wisniewski-Dye F."/>
            <person name="Watkins C."/>
            <person name="Martinez-Abarca F."/>
            <person name="Vanderleyden J."/>
            <person name="Cassan F."/>
        </authorList>
    </citation>
    <scope>NUCLEOTIDE SEQUENCE [LARGE SCALE GENOMIC DNA]</scope>
    <source>
        <strain evidence="8 10">Az39</strain>
        <plasmid evidence="8">AbAZ39_p4</plasmid>
    </source>
</reference>
<sequence length="436" mass="44345">MTAPRDRVLDVHDRPPPATFLLLSLQHLFAMFGANVLVPILTGLDPSVALVTSGLGTLIYLVFTKWRLPAYLGSSFAFIGPIVAATQIGGTGGALVGACAAGAVYVAVALLIRAFGVRWLLAILPPIVVGPVIVVIGLGLASVAVGMAQNTAGGGEYSLPHFLLALATLGSIFLYSIVLRGFFTVVPILLGILTGYVLGVVFGMVDFGPVAAAPFLRMPDFHLLFSGMKEGVSALAMILLVAPVALVTIAEHIGGQIVLSRVVGRNFIADPGLHRSVFGDGVATMVAGALGGPPATTYGENIGVLAVTRVFSVWVIGGAATLAIILGFVGKLSAFLSSIPTAVMGGVSIALFGVIASSGIRTLIEGKVDLGDKRNLLISSTILVIGIGGASLKFGDGGFVVSSMALSALMGVVLNAVLPGRGTGGDAEAILSSDHI</sequence>
<evidence type="ECO:0000256" key="1">
    <source>
        <dbReference type="ARBA" id="ARBA00004141"/>
    </source>
</evidence>
<keyword evidence="5 7" id="KW-1133">Transmembrane helix</keyword>
<dbReference type="GO" id="GO:0005886">
    <property type="term" value="C:plasma membrane"/>
    <property type="evidence" value="ECO:0007669"/>
    <property type="project" value="TreeGrafter"/>
</dbReference>
<feature type="transmembrane region" description="Helical" evidence="7">
    <location>
        <begin position="185"/>
        <end position="212"/>
    </location>
</feature>
<geneLocation type="plasmid" evidence="8 10">
    <name>AbAZ39_p4</name>
</geneLocation>
<feature type="transmembrane region" description="Helical" evidence="7">
    <location>
        <begin position="310"/>
        <end position="330"/>
    </location>
</feature>
<dbReference type="Proteomes" id="UP000027186">
    <property type="component" value="Plasmid AbAZ39_p4"/>
</dbReference>
<keyword evidence="8" id="KW-0614">Plasmid</keyword>
<keyword evidence="3" id="KW-0813">Transport</keyword>
<dbReference type="EMBL" id="JBJLSN010000024">
    <property type="protein sequence ID" value="MFL7902899.1"/>
    <property type="molecule type" value="Genomic_DNA"/>
</dbReference>
<evidence type="ECO:0000256" key="2">
    <source>
        <dbReference type="ARBA" id="ARBA00008821"/>
    </source>
</evidence>
<evidence type="ECO:0000256" key="3">
    <source>
        <dbReference type="ARBA" id="ARBA00022448"/>
    </source>
</evidence>
<dbReference type="PANTHER" id="PTHR42810">
    <property type="entry name" value="PURINE PERMEASE C1399.01C-RELATED"/>
    <property type="match status" value="1"/>
</dbReference>
<dbReference type="InterPro" id="IPR006042">
    <property type="entry name" value="Xan_ur_permease"/>
</dbReference>
<feature type="transmembrane region" description="Helical" evidence="7">
    <location>
        <begin position="20"/>
        <end position="41"/>
    </location>
</feature>
<feature type="transmembrane region" description="Helical" evidence="7">
    <location>
        <begin position="70"/>
        <end position="88"/>
    </location>
</feature>
<protein>
    <submittedName>
        <fullName evidence="9">Solute carrier family 23 protein</fullName>
    </submittedName>
    <submittedName>
        <fullName evidence="8">Uracil permease</fullName>
    </submittedName>
</protein>
<comment type="subcellular location">
    <subcellularLocation>
        <location evidence="1">Membrane</location>
        <topology evidence="1">Multi-pass membrane protein</topology>
    </subcellularLocation>
</comment>
<keyword evidence="11" id="KW-1185">Reference proteome</keyword>
<dbReference type="RefSeq" id="WP_040138237.1">
    <property type="nucleotide sequence ID" value="NZ_CP007797.1"/>
</dbReference>
<keyword evidence="4 7" id="KW-0812">Transmembrane</keyword>
<evidence type="ECO:0000256" key="4">
    <source>
        <dbReference type="ARBA" id="ARBA00022692"/>
    </source>
</evidence>
<dbReference type="PROSITE" id="PS01116">
    <property type="entry name" value="XANTH_URACIL_PERMASE"/>
    <property type="match status" value="1"/>
</dbReference>
<dbReference type="AlphaFoldDB" id="A0A060DZS3"/>
<evidence type="ECO:0000313" key="8">
    <source>
        <dbReference type="EMBL" id="AIB16488.1"/>
    </source>
</evidence>
<dbReference type="Proteomes" id="UP001628281">
    <property type="component" value="Unassembled WGS sequence"/>
</dbReference>
<dbReference type="EMBL" id="CP007797">
    <property type="protein sequence ID" value="AIB16488.1"/>
    <property type="molecule type" value="Genomic_DNA"/>
</dbReference>
<feature type="transmembrane region" description="Helical" evidence="7">
    <location>
        <begin position="47"/>
        <end position="63"/>
    </location>
</feature>
<comment type="similarity">
    <text evidence="2">Belongs to the nucleobase:cation symporter-2 (NCS2) (TC 2.A.40) family.</text>
</comment>
<gene>
    <name evidence="8" type="ORF">ABAZ39_32085</name>
    <name evidence="9" type="ORF">ACJ41P_17315</name>
</gene>
<feature type="transmembrane region" description="Helical" evidence="7">
    <location>
        <begin position="342"/>
        <end position="364"/>
    </location>
</feature>
<keyword evidence="6 7" id="KW-0472">Membrane</keyword>
<accession>A0A060DZS3</accession>
<proteinExistence type="inferred from homology"/>
<dbReference type="NCBIfam" id="TIGR00801">
    <property type="entry name" value="ncs2"/>
    <property type="match status" value="1"/>
</dbReference>
<reference evidence="9 11" key="2">
    <citation type="submission" date="2024-11" db="EMBL/GenBank/DDBJ databases">
        <title>Draft genome sequences of two bacteria associated to sugarcane roots in Colombia.</title>
        <authorList>
            <person name="Pardo-Diaz S."/>
            <person name="Masmela-Mendoza J."/>
            <person name="Delgadillo-Duran P."/>
            <person name="Bautista E.J."/>
            <person name="Rojas-Tapias D.F."/>
        </authorList>
    </citation>
    <scope>NUCLEOTIDE SEQUENCE [LARGE SCALE GENOMIC DNA]</scope>
    <source>
        <strain evidence="9 11">Ap18</strain>
    </source>
</reference>
<evidence type="ECO:0000256" key="5">
    <source>
        <dbReference type="ARBA" id="ARBA00022989"/>
    </source>
</evidence>
<dbReference type="KEGG" id="abq:ABAZ39_32085"/>
<feature type="transmembrane region" description="Helical" evidence="7">
    <location>
        <begin position="159"/>
        <end position="178"/>
    </location>
</feature>
<dbReference type="Pfam" id="PF00860">
    <property type="entry name" value="Xan_ur_permease"/>
    <property type="match status" value="1"/>
</dbReference>
<feature type="transmembrane region" description="Helical" evidence="7">
    <location>
        <begin position="398"/>
        <end position="418"/>
    </location>
</feature>
<evidence type="ECO:0000313" key="11">
    <source>
        <dbReference type="Proteomes" id="UP001628281"/>
    </source>
</evidence>
<organism evidence="8 10">
    <name type="scientific">Azospirillum argentinense</name>
    <dbReference type="NCBI Taxonomy" id="2970906"/>
    <lineage>
        <taxon>Bacteria</taxon>
        <taxon>Pseudomonadati</taxon>
        <taxon>Pseudomonadota</taxon>
        <taxon>Alphaproteobacteria</taxon>
        <taxon>Rhodospirillales</taxon>
        <taxon>Azospirillaceae</taxon>
        <taxon>Azospirillum</taxon>
    </lineage>
</organism>
<dbReference type="PANTHER" id="PTHR42810:SF2">
    <property type="entry name" value="PURINE PERMEASE C1399.01C-RELATED"/>
    <property type="match status" value="1"/>
</dbReference>
<feature type="transmembrane region" description="Helical" evidence="7">
    <location>
        <begin position="94"/>
        <end position="112"/>
    </location>
</feature>
<name>A0A060DZS3_9PROT</name>
<feature type="transmembrane region" description="Helical" evidence="7">
    <location>
        <begin position="119"/>
        <end position="147"/>
    </location>
</feature>
<evidence type="ECO:0000256" key="7">
    <source>
        <dbReference type="SAM" id="Phobius"/>
    </source>
</evidence>
<evidence type="ECO:0000313" key="10">
    <source>
        <dbReference type="Proteomes" id="UP000027186"/>
    </source>
</evidence>